<evidence type="ECO:0000313" key="4">
    <source>
        <dbReference type="EMBL" id="KAL1643113.1"/>
    </source>
</evidence>
<organism evidence="4 5">
    <name type="scientific">Diplodia intermedia</name>
    <dbReference type="NCBI Taxonomy" id="856260"/>
    <lineage>
        <taxon>Eukaryota</taxon>
        <taxon>Fungi</taxon>
        <taxon>Dikarya</taxon>
        <taxon>Ascomycota</taxon>
        <taxon>Pezizomycotina</taxon>
        <taxon>Dothideomycetes</taxon>
        <taxon>Dothideomycetes incertae sedis</taxon>
        <taxon>Botryosphaeriales</taxon>
        <taxon>Botryosphaeriaceae</taxon>
        <taxon>Diplodia</taxon>
    </lineage>
</organism>
<feature type="chain" id="PRO_5047364895" description="RNase H type-1 domain-containing protein" evidence="2">
    <location>
        <begin position="28"/>
        <end position="329"/>
    </location>
</feature>
<feature type="signal peptide" evidence="2">
    <location>
        <begin position="1"/>
        <end position="27"/>
    </location>
</feature>
<dbReference type="Pfam" id="PF00075">
    <property type="entry name" value="RNase_H"/>
    <property type="match status" value="1"/>
</dbReference>
<dbReference type="InterPro" id="IPR002156">
    <property type="entry name" value="RNaseH_domain"/>
</dbReference>
<evidence type="ECO:0000313" key="5">
    <source>
        <dbReference type="Proteomes" id="UP001521184"/>
    </source>
</evidence>
<dbReference type="InterPro" id="IPR036397">
    <property type="entry name" value="RNaseH_sf"/>
</dbReference>
<feature type="compositionally biased region" description="Basic residues" evidence="1">
    <location>
        <begin position="248"/>
        <end position="257"/>
    </location>
</feature>
<name>A0ABR3TRV4_9PEZI</name>
<accession>A0ABR3TRV4</accession>
<keyword evidence="5" id="KW-1185">Reference proteome</keyword>
<sequence length="329" mass="36128">MSAAASAAAFSFSAAAAAAAAATPASANPAQPPPQFHLRGPDGGLHSSIFVYDVDDAIKNGKDCSEYEEGVLAIFCDGSASEPYNEHGDRYCSCSAVYRKDRTSRWVEVGKMLLHITGSGNAEVCALDSALAVGLDKVKEHPGAITVVKILTDFMPVLDALRRLTAEGGSSEICHGFDQETMQSIVDRDAALKQCDVTVEIYWVKSHHGVPGNKIADRVAKAWRPDKRNPDKYRVRSRPRPTPSKVVKQQKPRGSHARKIQLEREVLGESLNQRMGEEWYESELKKMLRAFGQEPEPEEEKKDVETDPDMIAFNKEMGLPCALEQAQKN</sequence>
<dbReference type="Gene3D" id="3.30.420.10">
    <property type="entry name" value="Ribonuclease H-like superfamily/Ribonuclease H"/>
    <property type="match status" value="1"/>
</dbReference>
<dbReference type="Proteomes" id="UP001521184">
    <property type="component" value="Unassembled WGS sequence"/>
</dbReference>
<evidence type="ECO:0000259" key="3">
    <source>
        <dbReference type="Pfam" id="PF00075"/>
    </source>
</evidence>
<protein>
    <recommendedName>
        <fullName evidence="3">RNase H type-1 domain-containing protein</fullName>
    </recommendedName>
</protein>
<proteinExistence type="predicted"/>
<evidence type="ECO:0000256" key="1">
    <source>
        <dbReference type="SAM" id="MobiDB-lite"/>
    </source>
</evidence>
<keyword evidence="2" id="KW-0732">Signal</keyword>
<dbReference type="EMBL" id="JAKEKT020000029">
    <property type="protein sequence ID" value="KAL1643113.1"/>
    <property type="molecule type" value="Genomic_DNA"/>
</dbReference>
<feature type="region of interest" description="Disordered" evidence="1">
    <location>
        <begin position="226"/>
        <end position="257"/>
    </location>
</feature>
<evidence type="ECO:0000256" key="2">
    <source>
        <dbReference type="SAM" id="SignalP"/>
    </source>
</evidence>
<dbReference type="SUPFAM" id="SSF53098">
    <property type="entry name" value="Ribonuclease H-like"/>
    <property type="match status" value="1"/>
</dbReference>
<gene>
    <name evidence="4" type="ORF">SLS58_005082</name>
</gene>
<dbReference type="InterPro" id="IPR012337">
    <property type="entry name" value="RNaseH-like_sf"/>
</dbReference>
<comment type="caution">
    <text evidence="4">The sequence shown here is derived from an EMBL/GenBank/DDBJ whole genome shotgun (WGS) entry which is preliminary data.</text>
</comment>
<feature type="domain" description="RNase H type-1" evidence="3">
    <location>
        <begin position="72"/>
        <end position="222"/>
    </location>
</feature>
<reference evidence="4 5" key="1">
    <citation type="journal article" date="2023" name="Plant Dis.">
        <title>First Report of Diplodia intermedia Causing Canker and Dieback Diseases on Apple Trees in Canada.</title>
        <authorList>
            <person name="Ellouze W."/>
            <person name="Ilyukhin E."/>
            <person name="Sulman M."/>
            <person name="Ali S."/>
        </authorList>
    </citation>
    <scope>NUCLEOTIDE SEQUENCE [LARGE SCALE GENOMIC DNA]</scope>
    <source>
        <strain evidence="4 5">M45-28</strain>
    </source>
</reference>